<evidence type="ECO:0000313" key="6">
    <source>
        <dbReference type="EMBL" id="MBM0105532.1"/>
    </source>
</evidence>
<accession>A0ABS1WX21</accession>
<gene>
    <name evidence="4" type="primary">nudJ</name>
    <name evidence="6" type="ORF">JM946_12270</name>
</gene>
<dbReference type="RefSeq" id="WP_203167571.1">
    <property type="nucleotide sequence ID" value="NZ_JAEVLS010000002.1"/>
</dbReference>
<dbReference type="InterPro" id="IPR000086">
    <property type="entry name" value="NUDIX_hydrolase_dom"/>
</dbReference>
<feature type="domain" description="Nudix hydrolase" evidence="5">
    <location>
        <begin position="2"/>
        <end position="131"/>
    </location>
</feature>
<sequence length="171" mass="19684">MTLRPDLTVAAVVERDGQFLLVEERVGNRMVFNQPAGHVERGEQFVEAVVRETLEETAWTFRPHALIGIYLWEQTEKQRSFLRVAYSGEVIHHDPARPLDRGIERAVWLDRDQIVARSARLRSPMVLRCIDDYLDGARYPLDVAKHVLKDGLLAPEVRARTLEHPAINRLI</sequence>
<dbReference type="PANTHER" id="PTHR43222">
    <property type="entry name" value="NUDIX HYDROLASE 23"/>
    <property type="match status" value="1"/>
</dbReference>
<dbReference type="Pfam" id="PF00293">
    <property type="entry name" value="NUDIX"/>
    <property type="match status" value="1"/>
</dbReference>
<comment type="caution">
    <text evidence="6">The sequence shown here is derived from an EMBL/GenBank/DDBJ whole genome shotgun (WGS) entry which is preliminary data.</text>
</comment>
<evidence type="ECO:0000313" key="7">
    <source>
        <dbReference type="Proteomes" id="UP000661077"/>
    </source>
</evidence>
<comment type="subunit">
    <text evidence="2 4">Monomer.</text>
</comment>
<name>A0ABS1WX21_9GAMM</name>
<dbReference type="GO" id="GO:0016787">
    <property type="term" value="F:hydrolase activity"/>
    <property type="evidence" value="ECO:0007669"/>
    <property type="project" value="UniProtKB-KW"/>
</dbReference>
<comment type="similarity">
    <text evidence="1 4">Belongs to the Nudix hydrolase family. NudJ subfamily.</text>
</comment>
<evidence type="ECO:0000256" key="4">
    <source>
        <dbReference type="RuleBase" id="RU364043"/>
    </source>
</evidence>
<evidence type="ECO:0000256" key="1">
    <source>
        <dbReference type="ARBA" id="ARBA00007608"/>
    </source>
</evidence>
<keyword evidence="4 6" id="KW-0378">Hydrolase</keyword>
<dbReference type="Proteomes" id="UP000661077">
    <property type="component" value="Unassembled WGS sequence"/>
</dbReference>
<dbReference type="EMBL" id="JAEVLS010000002">
    <property type="protein sequence ID" value="MBM0105532.1"/>
    <property type="molecule type" value="Genomic_DNA"/>
</dbReference>
<dbReference type="InterPro" id="IPR015797">
    <property type="entry name" value="NUDIX_hydrolase-like_dom_sf"/>
</dbReference>
<dbReference type="PROSITE" id="PS51462">
    <property type="entry name" value="NUDIX"/>
    <property type="match status" value="1"/>
</dbReference>
<evidence type="ECO:0000256" key="2">
    <source>
        <dbReference type="ARBA" id="ARBA00011245"/>
    </source>
</evidence>
<organism evidence="6 7">
    <name type="scientific">Steroidobacter gossypii</name>
    <dbReference type="NCBI Taxonomy" id="2805490"/>
    <lineage>
        <taxon>Bacteria</taxon>
        <taxon>Pseudomonadati</taxon>
        <taxon>Pseudomonadota</taxon>
        <taxon>Gammaproteobacteria</taxon>
        <taxon>Steroidobacterales</taxon>
        <taxon>Steroidobacteraceae</taxon>
        <taxon>Steroidobacter</taxon>
    </lineage>
</organism>
<evidence type="ECO:0000256" key="3">
    <source>
        <dbReference type="ARBA" id="ARBA00015552"/>
    </source>
</evidence>
<dbReference type="EC" id="3.6.1.-" evidence="4"/>
<dbReference type="Gene3D" id="3.90.79.10">
    <property type="entry name" value="Nucleoside Triphosphate Pyrophosphohydrolase"/>
    <property type="match status" value="1"/>
</dbReference>
<dbReference type="SUPFAM" id="SSF55811">
    <property type="entry name" value="Nudix"/>
    <property type="match status" value="1"/>
</dbReference>
<dbReference type="PANTHER" id="PTHR43222:SF11">
    <property type="entry name" value="PHOSPHATASE NUDJ"/>
    <property type="match status" value="1"/>
</dbReference>
<reference evidence="6 7" key="1">
    <citation type="journal article" date="2021" name="Int. J. Syst. Evol. Microbiol.">
        <title>Steroidobacter gossypii sp. nov., isolated from soil of cotton cropping field.</title>
        <authorList>
            <person name="Huang R."/>
            <person name="Yang S."/>
            <person name="Zhen C."/>
            <person name="Liu W."/>
        </authorList>
    </citation>
    <scope>NUCLEOTIDE SEQUENCE [LARGE SCALE GENOMIC DNA]</scope>
    <source>
        <strain evidence="6 7">S1-65</strain>
    </source>
</reference>
<dbReference type="CDD" id="cd03675">
    <property type="entry name" value="NUDIX_Hydrolase"/>
    <property type="match status" value="1"/>
</dbReference>
<protein>
    <recommendedName>
        <fullName evidence="3 4">Phosphatase NudJ</fullName>
        <ecNumber evidence="4">3.6.1.-</ecNumber>
    </recommendedName>
</protein>
<keyword evidence="4" id="KW-0460">Magnesium</keyword>
<dbReference type="InterPro" id="IPR033713">
    <property type="entry name" value="NudJ"/>
</dbReference>
<keyword evidence="7" id="KW-1185">Reference proteome</keyword>
<comment type="cofactor">
    <cofactor evidence="4">
        <name>Mg(2+)</name>
        <dbReference type="ChEBI" id="CHEBI:18420"/>
    </cofactor>
</comment>
<evidence type="ECO:0000259" key="5">
    <source>
        <dbReference type="PROSITE" id="PS51462"/>
    </source>
</evidence>
<proteinExistence type="inferred from homology"/>